<dbReference type="InterPro" id="IPR029058">
    <property type="entry name" value="AB_hydrolase_fold"/>
</dbReference>
<comment type="similarity">
    <text evidence="1">Belongs to the peptidase S10 family.</text>
</comment>
<feature type="transmembrane region" description="Helical" evidence="7">
    <location>
        <begin position="58"/>
        <end position="81"/>
    </location>
</feature>
<organism evidence="8 9">
    <name type="scientific">Pythium oligandrum</name>
    <name type="common">Mycoparasitic fungus</name>
    <dbReference type="NCBI Taxonomy" id="41045"/>
    <lineage>
        <taxon>Eukaryota</taxon>
        <taxon>Sar</taxon>
        <taxon>Stramenopiles</taxon>
        <taxon>Oomycota</taxon>
        <taxon>Peronosporomycetes</taxon>
        <taxon>Pythiales</taxon>
        <taxon>Pythiaceae</taxon>
        <taxon>Pythium</taxon>
    </lineage>
</organism>
<keyword evidence="9" id="KW-1185">Reference proteome</keyword>
<dbReference type="OrthoDB" id="443318at2759"/>
<dbReference type="Proteomes" id="UP000794436">
    <property type="component" value="Unassembled WGS sequence"/>
</dbReference>
<dbReference type="GO" id="GO:0006508">
    <property type="term" value="P:proteolysis"/>
    <property type="evidence" value="ECO:0007669"/>
    <property type="project" value="UniProtKB-KW"/>
</dbReference>
<gene>
    <name evidence="8" type="ORF">Poli38472_004071</name>
</gene>
<sequence>MRRRSSSSGLPSDEMLAAPSPSIYKGGKSVSDGLLSPYLVGDERHTQIVVEQRQTRRFFLLSGIGVAVLLVSIGVLVYFILHIEAKSSSASFTSSSTFNPNEESLCDDVQQDAGYIALPHKKNAYAFYWFFASRREPSQDPLIVWIDGGPGCSSLWSMLAENGPCSVEKDLSTTSNPFSWNKEANVLWLDQPTFTGYSVGTKEDYDDETDDVSVNIHAFLVGFFERHPELRRNALFLAGEGYAGHYLLAATLYIQTQNTRVDSSLQIQVKGLALGNPLIVPSVQHDHTLDMLDNSYNISLASNEEARAAQIRLSTCLDLIQECKSSVGACVDATIYCQKHVGGVLRTAGRNPFDIRKECNQTAAADCYDSSAITSFLNSERVQTYLGIQTAVTPTWKHCNLQVAMDFAYSGDFMRDYDSYMTQLLTNTDVRVLVYAGDADIVCNWSGNYAWTKSLDWPHHDEYNAASEVTFRTLDGKEAGMVRTYANQLTFMRVFESGYRVPMDQPQVALEMMTRFMNSQSIAG</sequence>
<dbReference type="PANTHER" id="PTHR11802">
    <property type="entry name" value="SERINE PROTEASE FAMILY S10 SERINE CARBOXYPEPTIDASE"/>
    <property type="match status" value="1"/>
</dbReference>
<keyword evidence="7" id="KW-1133">Transmembrane helix</keyword>
<evidence type="ECO:0008006" key="10">
    <source>
        <dbReference type="Google" id="ProtNLM"/>
    </source>
</evidence>
<dbReference type="AlphaFoldDB" id="A0A8K1CME3"/>
<comment type="caution">
    <text evidence="8">The sequence shown here is derived from an EMBL/GenBank/DDBJ whole genome shotgun (WGS) entry which is preliminary data.</text>
</comment>
<proteinExistence type="inferred from homology"/>
<feature type="compositionally biased region" description="Polar residues" evidence="6">
    <location>
        <begin position="1"/>
        <end position="10"/>
    </location>
</feature>
<evidence type="ECO:0000313" key="8">
    <source>
        <dbReference type="EMBL" id="TMW66306.1"/>
    </source>
</evidence>
<evidence type="ECO:0000256" key="2">
    <source>
        <dbReference type="ARBA" id="ARBA00022645"/>
    </source>
</evidence>
<evidence type="ECO:0000256" key="1">
    <source>
        <dbReference type="ARBA" id="ARBA00009431"/>
    </source>
</evidence>
<reference evidence="8" key="1">
    <citation type="submission" date="2019-03" db="EMBL/GenBank/DDBJ databases">
        <title>Long read genome sequence of the mycoparasitic Pythium oligandrum ATCC 38472 isolated from sugarbeet rhizosphere.</title>
        <authorList>
            <person name="Gaulin E."/>
        </authorList>
    </citation>
    <scope>NUCLEOTIDE SEQUENCE</scope>
    <source>
        <strain evidence="8">ATCC 38472_TT</strain>
    </source>
</reference>
<keyword evidence="5" id="KW-0325">Glycoprotein</keyword>
<dbReference type="Gene3D" id="1.10.287.410">
    <property type="match status" value="1"/>
</dbReference>
<evidence type="ECO:0000256" key="3">
    <source>
        <dbReference type="ARBA" id="ARBA00022670"/>
    </source>
</evidence>
<dbReference type="InterPro" id="IPR001563">
    <property type="entry name" value="Peptidase_S10"/>
</dbReference>
<dbReference type="Pfam" id="PF00450">
    <property type="entry name" value="Peptidase_S10"/>
    <property type="match status" value="1"/>
</dbReference>
<dbReference type="EMBL" id="SPLM01000036">
    <property type="protein sequence ID" value="TMW66306.1"/>
    <property type="molecule type" value="Genomic_DNA"/>
</dbReference>
<name>A0A8K1CME3_PYTOL</name>
<feature type="region of interest" description="Disordered" evidence="6">
    <location>
        <begin position="1"/>
        <end position="20"/>
    </location>
</feature>
<evidence type="ECO:0000256" key="7">
    <source>
        <dbReference type="SAM" id="Phobius"/>
    </source>
</evidence>
<keyword evidence="3" id="KW-0645">Protease</keyword>
<evidence type="ECO:0000313" key="9">
    <source>
        <dbReference type="Proteomes" id="UP000794436"/>
    </source>
</evidence>
<accession>A0A8K1CME3</accession>
<keyword evidence="7" id="KW-0812">Transmembrane</keyword>
<dbReference type="Gene3D" id="3.40.50.1820">
    <property type="entry name" value="alpha/beta hydrolase"/>
    <property type="match status" value="1"/>
</dbReference>
<dbReference type="PANTHER" id="PTHR11802:SF113">
    <property type="entry name" value="SERINE CARBOXYPEPTIDASE CTSA-4.1"/>
    <property type="match status" value="1"/>
</dbReference>
<evidence type="ECO:0000256" key="6">
    <source>
        <dbReference type="SAM" id="MobiDB-lite"/>
    </source>
</evidence>
<dbReference type="PRINTS" id="PR00724">
    <property type="entry name" value="CRBOXYPTASEC"/>
</dbReference>
<keyword evidence="2" id="KW-0121">Carboxypeptidase</keyword>
<keyword evidence="7" id="KW-0472">Membrane</keyword>
<dbReference type="SUPFAM" id="SSF53474">
    <property type="entry name" value="alpha/beta-Hydrolases"/>
    <property type="match status" value="1"/>
</dbReference>
<evidence type="ECO:0000256" key="4">
    <source>
        <dbReference type="ARBA" id="ARBA00022801"/>
    </source>
</evidence>
<keyword evidence="4" id="KW-0378">Hydrolase</keyword>
<evidence type="ECO:0000256" key="5">
    <source>
        <dbReference type="ARBA" id="ARBA00023180"/>
    </source>
</evidence>
<dbReference type="GO" id="GO:0004185">
    <property type="term" value="F:serine-type carboxypeptidase activity"/>
    <property type="evidence" value="ECO:0007669"/>
    <property type="project" value="InterPro"/>
</dbReference>
<protein>
    <recommendedName>
        <fullName evidence="10">Carboxypeptidase</fullName>
    </recommendedName>
</protein>